<dbReference type="EMBL" id="CABPSR010000041">
    <property type="protein sequence ID" value="VVE85873.1"/>
    <property type="molecule type" value="Genomic_DNA"/>
</dbReference>
<proteinExistence type="predicted"/>
<evidence type="ECO:0000313" key="2">
    <source>
        <dbReference type="EMBL" id="VVE85873.1"/>
    </source>
</evidence>
<dbReference type="InterPro" id="IPR011040">
    <property type="entry name" value="Sialidase"/>
</dbReference>
<dbReference type="PANTHER" id="PTHR43752:SF2">
    <property type="entry name" value="BNR_ASP-BOX REPEAT FAMILY PROTEIN"/>
    <property type="match status" value="1"/>
</dbReference>
<gene>
    <name evidence="2" type="ORF">PSP31121_05506</name>
</gene>
<organism evidence="2 3">
    <name type="scientific">Pandoraea sputorum</name>
    <dbReference type="NCBI Taxonomy" id="93222"/>
    <lineage>
        <taxon>Bacteria</taxon>
        <taxon>Pseudomonadati</taxon>
        <taxon>Pseudomonadota</taxon>
        <taxon>Betaproteobacteria</taxon>
        <taxon>Burkholderiales</taxon>
        <taxon>Burkholderiaceae</taxon>
        <taxon>Pandoraea</taxon>
    </lineage>
</organism>
<dbReference type="CDD" id="cd15482">
    <property type="entry name" value="Sialidase_non-viral"/>
    <property type="match status" value="1"/>
</dbReference>
<dbReference type="SUPFAM" id="SSF50939">
    <property type="entry name" value="Sialidases"/>
    <property type="match status" value="1"/>
</dbReference>
<dbReference type="Proteomes" id="UP000335538">
    <property type="component" value="Unassembled WGS sequence"/>
</dbReference>
<feature type="domain" description="Sialidase" evidence="1">
    <location>
        <begin position="31"/>
        <end position="325"/>
    </location>
</feature>
<protein>
    <recommendedName>
        <fullName evidence="1">Sialidase domain-containing protein</fullName>
    </recommendedName>
</protein>
<accession>A0A5E5BMZ8</accession>
<dbReference type="Pfam" id="PF13088">
    <property type="entry name" value="BNR_2"/>
    <property type="match status" value="1"/>
</dbReference>
<evidence type="ECO:0000259" key="1">
    <source>
        <dbReference type="Pfam" id="PF13088"/>
    </source>
</evidence>
<sequence length="345" mass="38735">MRVIQTEFVVPAADAGAQQCHASTLVALPQGELLVAWFAGPGEGQPGTAIWLNRRCQGNWLGPRRVMASAHTAYWNPVLFRFQRELWLFFKAGESVHTWRTYYSRSRDTGDRWSAPRELVPGDALPRGPVRNKLLVTYDGTWVAPGSIETDGEWDAFVDRSSDHGKSWSMSRVPLEHRRSRPVAARARWSGLNDGVFWHKDVSAMLRWDGVIQPALWESSPGHLHMLMRSTRGWLYRADSTDNGGHWSAAYATSLPNNNSGIDLVKMDSGRLALVYNPVKGNWGARTPLTLRTSVDNGVSWTDPLTLESGEGEFSYPALIGVGDTLYLTYTWHRKNIVFRALREA</sequence>
<reference evidence="2 3" key="1">
    <citation type="submission" date="2019-08" db="EMBL/GenBank/DDBJ databases">
        <authorList>
            <person name="Peeters C."/>
        </authorList>
    </citation>
    <scope>NUCLEOTIDE SEQUENCE [LARGE SCALE GENOMIC DNA]</scope>
    <source>
        <strain evidence="2 3">LMG 31121</strain>
    </source>
</reference>
<name>A0A5E5BMZ8_9BURK</name>
<dbReference type="InterPro" id="IPR036278">
    <property type="entry name" value="Sialidase_sf"/>
</dbReference>
<evidence type="ECO:0000313" key="3">
    <source>
        <dbReference type="Proteomes" id="UP000335538"/>
    </source>
</evidence>
<dbReference type="AlphaFoldDB" id="A0A5E5BMZ8"/>
<dbReference type="Gene3D" id="2.120.10.10">
    <property type="match status" value="1"/>
</dbReference>
<dbReference type="PANTHER" id="PTHR43752">
    <property type="entry name" value="BNR/ASP-BOX REPEAT FAMILY PROTEIN"/>
    <property type="match status" value="1"/>
</dbReference>